<reference evidence="2" key="1">
    <citation type="journal article" date="2020" name="Nature">
        <title>Giant virus diversity and host interactions through global metagenomics.</title>
        <authorList>
            <person name="Schulz F."/>
            <person name="Roux S."/>
            <person name="Paez-Espino D."/>
            <person name="Jungbluth S."/>
            <person name="Walsh D.A."/>
            <person name="Denef V.J."/>
            <person name="McMahon K.D."/>
            <person name="Konstantinidis K.T."/>
            <person name="Eloe-Fadrosh E.A."/>
            <person name="Kyrpides N.C."/>
            <person name="Woyke T."/>
        </authorList>
    </citation>
    <scope>NUCLEOTIDE SEQUENCE</scope>
    <source>
        <strain evidence="2">GVMAG-M-3300024258-14</strain>
    </source>
</reference>
<evidence type="ECO:0000256" key="1">
    <source>
        <dbReference type="SAM" id="Coils"/>
    </source>
</evidence>
<sequence>MSLNDTVTKWILIDNKIQELNAELKQLRHDKNILESALTNYAKDNDMENTTVKVNNNKIKFSVTKTVEPITFKYLERNLCNIIKSEEQLQKTMEYLKDNREVKQTYSVKQVNK</sequence>
<keyword evidence="1" id="KW-0175">Coiled coil</keyword>
<evidence type="ECO:0000313" key="2">
    <source>
        <dbReference type="EMBL" id="QHT94079.1"/>
    </source>
</evidence>
<dbReference type="Pfam" id="PF19064">
    <property type="entry name" value="DUF5760"/>
    <property type="match status" value="1"/>
</dbReference>
<feature type="coiled-coil region" evidence="1">
    <location>
        <begin position="17"/>
        <end position="44"/>
    </location>
</feature>
<dbReference type="InterPro" id="IPR043918">
    <property type="entry name" value="DUF5760"/>
</dbReference>
<dbReference type="AlphaFoldDB" id="A0A6C0IMN2"/>
<proteinExistence type="predicted"/>
<name>A0A6C0IMN2_9ZZZZ</name>
<organism evidence="2">
    <name type="scientific">viral metagenome</name>
    <dbReference type="NCBI Taxonomy" id="1070528"/>
    <lineage>
        <taxon>unclassified sequences</taxon>
        <taxon>metagenomes</taxon>
        <taxon>organismal metagenomes</taxon>
    </lineage>
</organism>
<protein>
    <submittedName>
        <fullName evidence="2">Uncharacterized protein</fullName>
    </submittedName>
</protein>
<dbReference type="EMBL" id="MN740214">
    <property type="protein sequence ID" value="QHT94079.1"/>
    <property type="molecule type" value="Genomic_DNA"/>
</dbReference>
<accession>A0A6C0IMN2</accession>